<protein>
    <recommendedName>
        <fullName evidence="1">Glycosyltransferase 2-like domain-containing protein</fullName>
    </recommendedName>
</protein>
<comment type="caution">
    <text evidence="2">The sequence shown here is derived from an EMBL/GenBank/DDBJ whole genome shotgun (WGS) entry which is preliminary data.</text>
</comment>
<accession>A0A1F6DL25</accession>
<evidence type="ECO:0000313" key="3">
    <source>
        <dbReference type="Proteomes" id="UP000178532"/>
    </source>
</evidence>
<proteinExistence type="predicted"/>
<dbReference type="Pfam" id="PF00535">
    <property type="entry name" value="Glycos_transf_2"/>
    <property type="match status" value="1"/>
</dbReference>
<dbReference type="PANTHER" id="PTHR22916">
    <property type="entry name" value="GLYCOSYLTRANSFERASE"/>
    <property type="match status" value="1"/>
</dbReference>
<dbReference type="InterPro" id="IPR001173">
    <property type="entry name" value="Glyco_trans_2-like"/>
</dbReference>
<organism evidence="2 3">
    <name type="scientific">Candidatus Kaiserbacteria bacterium RIFCSPHIGHO2_02_FULL_54_22</name>
    <dbReference type="NCBI Taxonomy" id="1798495"/>
    <lineage>
        <taxon>Bacteria</taxon>
        <taxon>Candidatus Kaiseribacteriota</taxon>
    </lineage>
</organism>
<dbReference type="GO" id="GO:0016758">
    <property type="term" value="F:hexosyltransferase activity"/>
    <property type="evidence" value="ECO:0007669"/>
    <property type="project" value="UniProtKB-ARBA"/>
</dbReference>
<dbReference type="Proteomes" id="UP000178532">
    <property type="component" value="Unassembled WGS sequence"/>
</dbReference>
<dbReference type="CDD" id="cd00761">
    <property type="entry name" value="Glyco_tranf_GTA_type"/>
    <property type="match status" value="1"/>
</dbReference>
<dbReference type="Gene3D" id="3.90.550.10">
    <property type="entry name" value="Spore Coat Polysaccharide Biosynthesis Protein SpsA, Chain A"/>
    <property type="match status" value="1"/>
</dbReference>
<dbReference type="STRING" id="1798495.A3C19_00180"/>
<dbReference type="AlphaFoldDB" id="A0A1F6DL25"/>
<gene>
    <name evidence="2" type="ORF">A3C19_00180</name>
</gene>
<evidence type="ECO:0000313" key="2">
    <source>
        <dbReference type="EMBL" id="OGG62129.1"/>
    </source>
</evidence>
<reference evidence="2 3" key="1">
    <citation type="journal article" date="2016" name="Nat. Commun.">
        <title>Thousands of microbial genomes shed light on interconnected biogeochemical processes in an aquifer system.</title>
        <authorList>
            <person name="Anantharaman K."/>
            <person name="Brown C.T."/>
            <person name="Hug L.A."/>
            <person name="Sharon I."/>
            <person name="Castelle C.J."/>
            <person name="Probst A.J."/>
            <person name="Thomas B.C."/>
            <person name="Singh A."/>
            <person name="Wilkins M.J."/>
            <person name="Karaoz U."/>
            <person name="Brodie E.L."/>
            <person name="Williams K.H."/>
            <person name="Hubbard S.S."/>
            <person name="Banfield J.F."/>
        </authorList>
    </citation>
    <scope>NUCLEOTIDE SEQUENCE [LARGE SCALE GENOMIC DNA]</scope>
</reference>
<feature type="domain" description="Glycosyltransferase 2-like" evidence="1">
    <location>
        <begin position="1"/>
        <end position="156"/>
    </location>
</feature>
<dbReference type="EMBL" id="MFLI01000012">
    <property type="protein sequence ID" value="OGG62129.1"/>
    <property type="molecule type" value="Genomic_DNA"/>
</dbReference>
<evidence type="ECO:0000259" key="1">
    <source>
        <dbReference type="Pfam" id="PF00535"/>
    </source>
</evidence>
<sequence>MATCNRARMIPRAIESARAQTFPDWELIISDDGSTDDTPAVVETWRKKEPRITYVRSEMNQGISRNYNRGLRIARGEYVAMMDDDDPWCDPKKLEKQVDFLDKNPDHVGCGGGMIVTDMSGKELYRYLKPRTHEEIRKRMLFGNPIANSTALYRRAAGEAVGLHDESLPSSGDRDFWMKMGLRGKLYNFPEYFAYYTVSGGNISLAKIRLHLRMSLKVMRRYKGKYPYYLPALVLNWTQYLYSFLPGPLRRAVHFELAKLKRRLVG</sequence>
<dbReference type="PANTHER" id="PTHR22916:SF3">
    <property type="entry name" value="UDP-GLCNAC:BETAGAL BETA-1,3-N-ACETYLGLUCOSAMINYLTRANSFERASE-LIKE PROTEIN 1"/>
    <property type="match status" value="1"/>
</dbReference>
<name>A0A1F6DL25_9BACT</name>
<dbReference type="InterPro" id="IPR029044">
    <property type="entry name" value="Nucleotide-diphossugar_trans"/>
</dbReference>
<dbReference type="SUPFAM" id="SSF53448">
    <property type="entry name" value="Nucleotide-diphospho-sugar transferases"/>
    <property type="match status" value="1"/>
</dbReference>